<dbReference type="PROSITE" id="PS51819">
    <property type="entry name" value="VOC"/>
    <property type="match status" value="1"/>
</dbReference>
<dbReference type="InterPro" id="IPR004360">
    <property type="entry name" value="Glyas_Fos-R_dOase_dom"/>
</dbReference>
<evidence type="ECO:0000313" key="2">
    <source>
        <dbReference type="EMBL" id="RNB69600.1"/>
    </source>
</evidence>
<feature type="domain" description="VOC" evidence="1">
    <location>
        <begin position="3"/>
        <end position="116"/>
    </location>
</feature>
<name>A0A3M8C1R4_9BACL</name>
<reference evidence="2 3" key="1">
    <citation type="submission" date="2018-10" db="EMBL/GenBank/DDBJ databases">
        <title>Phylogenomics of Brevibacillus.</title>
        <authorList>
            <person name="Dunlap C."/>
        </authorList>
    </citation>
    <scope>NUCLEOTIDE SEQUENCE [LARGE SCALE GENOMIC DNA]</scope>
    <source>
        <strain evidence="2 3">JCM 15085</strain>
    </source>
</reference>
<comment type="caution">
    <text evidence="2">The sequence shown here is derived from an EMBL/GenBank/DDBJ whole genome shotgun (WGS) entry which is preliminary data.</text>
</comment>
<dbReference type="Pfam" id="PF00903">
    <property type="entry name" value="Glyoxalase"/>
    <property type="match status" value="1"/>
</dbReference>
<dbReference type="AlphaFoldDB" id="A0A3M8C1R4"/>
<dbReference type="CDD" id="cd06587">
    <property type="entry name" value="VOC"/>
    <property type="match status" value="1"/>
</dbReference>
<dbReference type="SUPFAM" id="SSF54593">
    <property type="entry name" value="Glyoxalase/Bleomycin resistance protein/Dihydroxybiphenyl dioxygenase"/>
    <property type="match status" value="1"/>
</dbReference>
<dbReference type="RefSeq" id="WP_122915582.1">
    <property type="nucleotide sequence ID" value="NZ_RHHT01000074.1"/>
</dbReference>
<evidence type="ECO:0000313" key="3">
    <source>
        <dbReference type="Proteomes" id="UP000281915"/>
    </source>
</evidence>
<protein>
    <submittedName>
        <fullName evidence="2">VOC family protein</fullName>
    </submittedName>
</protein>
<accession>A0A3M8C1R4</accession>
<dbReference type="Gene3D" id="3.10.180.10">
    <property type="entry name" value="2,3-Dihydroxybiphenyl 1,2-Dioxygenase, domain 1"/>
    <property type="match status" value="1"/>
</dbReference>
<dbReference type="InterPro" id="IPR029068">
    <property type="entry name" value="Glyas_Bleomycin-R_OHBP_Dase"/>
</dbReference>
<sequence length="120" mass="12998">MYKSGVTVWYNVSKLDATIAFYTEKLGFETIFHDVGSGMAMVSTNTPDCVIGFSEAETVVPSTSSTVFEVINIEEAMQHLQQQGVSFVGGVETIPDMVKLATFTDPDGHNLMLAETLAPL</sequence>
<dbReference type="EMBL" id="RHHT01000074">
    <property type="protein sequence ID" value="RNB69600.1"/>
    <property type="molecule type" value="Genomic_DNA"/>
</dbReference>
<dbReference type="Proteomes" id="UP000281915">
    <property type="component" value="Unassembled WGS sequence"/>
</dbReference>
<gene>
    <name evidence="2" type="ORF">EDM58_24055</name>
</gene>
<proteinExistence type="predicted"/>
<evidence type="ECO:0000259" key="1">
    <source>
        <dbReference type="PROSITE" id="PS51819"/>
    </source>
</evidence>
<dbReference type="InterPro" id="IPR037523">
    <property type="entry name" value="VOC_core"/>
</dbReference>
<organism evidence="2 3">
    <name type="scientific">Brevibacillus panacihumi</name>
    <dbReference type="NCBI Taxonomy" id="497735"/>
    <lineage>
        <taxon>Bacteria</taxon>
        <taxon>Bacillati</taxon>
        <taxon>Bacillota</taxon>
        <taxon>Bacilli</taxon>
        <taxon>Bacillales</taxon>
        <taxon>Paenibacillaceae</taxon>
        <taxon>Brevibacillus</taxon>
    </lineage>
</organism>